<keyword evidence="4" id="KW-1185">Reference proteome</keyword>
<evidence type="ECO:0000313" key="3">
    <source>
        <dbReference type="EMBL" id="TGN08530.1"/>
    </source>
</evidence>
<dbReference type="AlphaFoldDB" id="A0A4R9LRC3"/>
<dbReference type="PANTHER" id="PTHR43377:SF1">
    <property type="entry name" value="BILIVERDIN REDUCTASE A"/>
    <property type="match status" value="1"/>
</dbReference>
<dbReference type="InterPro" id="IPR036291">
    <property type="entry name" value="NAD(P)-bd_dom_sf"/>
</dbReference>
<name>A0A4R9LRC3_9LEPT</name>
<gene>
    <name evidence="3" type="ORF">EHS11_13755</name>
</gene>
<proteinExistence type="predicted"/>
<dbReference type="InterPro" id="IPR000683">
    <property type="entry name" value="Gfo/Idh/MocA-like_OxRdtase_N"/>
</dbReference>
<evidence type="ECO:0000259" key="2">
    <source>
        <dbReference type="Pfam" id="PF22725"/>
    </source>
</evidence>
<dbReference type="Proteomes" id="UP000298264">
    <property type="component" value="Unassembled WGS sequence"/>
</dbReference>
<sequence>MKAIVVGYGSIGKRHVRVLNDLGVNVAVVSGQELPTEITKFSDLKNAIKNWEPGYIIVANKTHEHYNSLRIISEEDFKGKVLVEKPLFDKVNDIPPNNFSDLKIAYNLRSHPLLKKIKTILDGNKKSAISVNVYVGSYLPGWRQDMDYKNSYSASKEMGGGVLRDLSHELDYILWIFGPWKKLTALSGHFSNLQINSDDAVSILMETTRCPLVSIHLNYLDRRPRREILINTNEETIKLDLIANIMEIGGDKTEVSVDRDFTYKEEHLAMLNGDSEDICSAEEACFTLTTIAAIEKASESKIWIQRT</sequence>
<dbReference type="InterPro" id="IPR055170">
    <property type="entry name" value="GFO_IDH_MocA-like_dom"/>
</dbReference>
<dbReference type="SUPFAM" id="SSF51735">
    <property type="entry name" value="NAD(P)-binding Rossmann-fold domains"/>
    <property type="match status" value="1"/>
</dbReference>
<dbReference type="InterPro" id="IPR051450">
    <property type="entry name" value="Gfo/Idh/MocA_Oxidoreductases"/>
</dbReference>
<comment type="caution">
    <text evidence="3">The sequence shown here is derived from an EMBL/GenBank/DDBJ whole genome shotgun (WGS) entry which is preliminary data.</text>
</comment>
<feature type="domain" description="Gfo/Idh/MocA-like oxidoreductase N-terminal" evidence="1">
    <location>
        <begin position="2"/>
        <end position="93"/>
    </location>
</feature>
<dbReference type="EMBL" id="RQHV01000061">
    <property type="protein sequence ID" value="TGN08530.1"/>
    <property type="molecule type" value="Genomic_DNA"/>
</dbReference>
<dbReference type="Pfam" id="PF01408">
    <property type="entry name" value="GFO_IDH_MocA"/>
    <property type="match status" value="1"/>
</dbReference>
<dbReference type="OrthoDB" id="9815825at2"/>
<dbReference type="SUPFAM" id="SSF55347">
    <property type="entry name" value="Glyceraldehyde-3-phosphate dehydrogenase-like, C-terminal domain"/>
    <property type="match status" value="1"/>
</dbReference>
<feature type="domain" description="GFO/IDH/MocA-like oxidoreductase" evidence="2">
    <location>
        <begin position="142"/>
        <end position="230"/>
    </location>
</feature>
<evidence type="ECO:0000259" key="1">
    <source>
        <dbReference type="Pfam" id="PF01408"/>
    </source>
</evidence>
<dbReference type="Pfam" id="PF22725">
    <property type="entry name" value="GFO_IDH_MocA_C3"/>
    <property type="match status" value="1"/>
</dbReference>
<dbReference type="GO" id="GO:0000166">
    <property type="term" value="F:nucleotide binding"/>
    <property type="evidence" value="ECO:0007669"/>
    <property type="project" value="InterPro"/>
</dbReference>
<organism evidence="3 4">
    <name type="scientific">Leptospira ilyithenensis</name>
    <dbReference type="NCBI Taxonomy" id="2484901"/>
    <lineage>
        <taxon>Bacteria</taxon>
        <taxon>Pseudomonadati</taxon>
        <taxon>Spirochaetota</taxon>
        <taxon>Spirochaetia</taxon>
        <taxon>Leptospirales</taxon>
        <taxon>Leptospiraceae</taxon>
        <taxon>Leptospira</taxon>
    </lineage>
</organism>
<dbReference type="Gene3D" id="3.30.360.10">
    <property type="entry name" value="Dihydrodipicolinate Reductase, domain 2"/>
    <property type="match status" value="1"/>
</dbReference>
<reference evidence="3" key="1">
    <citation type="journal article" date="2019" name="PLoS Negl. Trop. Dis.">
        <title>Revisiting the worldwide diversity of Leptospira species in the environment.</title>
        <authorList>
            <person name="Vincent A.T."/>
            <person name="Schiettekatte O."/>
            <person name="Bourhy P."/>
            <person name="Veyrier F.J."/>
            <person name="Picardeau M."/>
        </authorList>
    </citation>
    <scope>NUCLEOTIDE SEQUENCE [LARGE SCALE GENOMIC DNA]</scope>
    <source>
        <strain evidence="3">201400974</strain>
    </source>
</reference>
<dbReference type="Gene3D" id="3.40.50.720">
    <property type="entry name" value="NAD(P)-binding Rossmann-like Domain"/>
    <property type="match status" value="1"/>
</dbReference>
<dbReference type="PANTHER" id="PTHR43377">
    <property type="entry name" value="BILIVERDIN REDUCTASE A"/>
    <property type="match status" value="1"/>
</dbReference>
<protein>
    <submittedName>
        <fullName evidence="3">Gfo/Idh/MocA family oxidoreductase</fullName>
    </submittedName>
</protein>
<accession>A0A4R9LRC3</accession>
<evidence type="ECO:0000313" key="4">
    <source>
        <dbReference type="Proteomes" id="UP000298264"/>
    </source>
</evidence>